<dbReference type="PATRIC" id="fig|1430899.3.peg.1403"/>
<name>A0A0J8GG11_9LIST</name>
<dbReference type="AlphaFoldDB" id="A0A0J8GG11"/>
<sequence>MLTNAEIRRTAKSTLQGHWGISIGVYLLSVIISSAVSSLLGWIPVIGWILGMLITGPISIGVVWFFLAISRQDEPDVSYMFSAFKDFGRTFLAFLLVSLFTFLWSLLFIVPGIIKGYSYSQTFFILRDNPSISALDAITESRHMMNGYKGKLFGLSLTFLLWYLIPIAILIASAVIFSIGVLTGDYNYMNGNGSVVNALGFGISMGAIVLFFLGLLVMVAISIYLFPYMATTFAVFHDELFGDTTTLEEEVFTETDYTTNDFDAPSHPDEFGPDKLEEEKPNDPR</sequence>
<dbReference type="Pfam" id="PF06161">
    <property type="entry name" value="DUF975"/>
    <property type="match status" value="1"/>
</dbReference>
<evidence type="ECO:0000256" key="2">
    <source>
        <dbReference type="SAM" id="Phobius"/>
    </source>
</evidence>
<accession>A0A0J8GG11</accession>
<evidence type="ECO:0000313" key="3">
    <source>
        <dbReference type="EMBL" id="KMT59678.1"/>
    </source>
</evidence>
<feature type="region of interest" description="Disordered" evidence="1">
    <location>
        <begin position="257"/>
        <end position="285"/>
    </location>
</feature>
<dbReference type="RefSeq" id="WP_007473219.1">
    <property type="nucleotide sequence ID" value="NZ_KQ130615.1"/>
</dbReference>
<evidence type="ECO:0008006" key="5">
    <source>
        <dbReference type="Google" id="ProtNLM"/>
    </source>
</evidence>
<feature type="transmembrane region" description="Helical" evidence="2">
    <location>
        <begin position="195"/>
        <end position="226"/>
    </location>
</feature>
<evidence type="ECO:0000313" key="4">
    <source>
        <dbReference type="Proteomes" id="UP000052258"/>
    </source>
</evidence>
<dbReference type="PANTHER" id="PTHR40076">
    <property type="entry name" value="MEMBRANE PROTEIN-RELATED"/>
    <property type="match status" value="1"/>
</dbReference>
<keyword evidence="2" id="KW-1133">Transmembrane helix</keyword>
<dbReference type="OrthoDB" id="9784844at2"/>
<feature type="transmembrane region" description="Helical" evidence="2">
    <location>
        <begin position="90"/>
        <end position="114"/>
    </location>
</feature>
<dbReference type="PANTHER" id="PTHR40076:SF1">
    <property type="entry name" value="MEMBRANE PROTEIN"/>
    <property type="match status" value="1"/>
</dbReference>
<proteinExistence type="predicted"/>
<evidence type="ECO:0000256" key="1">
    <source>
        <dbReference type="SAM" id="MobiDB-lite"/>
    </source>
</evidence>
<keyword evidence="2" id="KW-0812">Transmembrane</keyword>
<keyword evidence="2" id="KW-0472">Membrane</keyword>
<dbReference type="InterPro" id="IPR010380">
    <property type="entry name" value="DUF975"/>
</dbReference>
<reference evidence="3 4" key="1">
    <citation type="journal article" date="2015" name="Genome Biol. Evol.">
        <title>Comparative Genomics of Listeria Sensu Lato: Genus-Wide Differences in Evolutionary Dynamics and the Progressive Gain of Complex, Potentially Pathogenicity-Related Traits through Lateral Gene Transfer.</title>
        <authorList>
            <person name="Chiara M."/>
            <person name="Caruso M."/>
            <person name="D'Erchia A.M."/>
            <person name="Manzari C."/>
            <person name="Fraccalvieri R."/>
            <person name="Goffredo E."/>
            <person name="Latorre L."/>
            <person name="Miccolupo A."/>
            <person name="Padalino I."/>
            <person name="Santagada G."/>
            <person name="Chiocco D."/>
            <person name="Pesole G."/>
            <person name="Horner D.S."/>
            <person name="Parisi A."/>
        </authorList>
    </citation>
    <scope>NUCLEOTIDE SEQUENCE [LARGE SCALE GENOMIC DNA]</scope>
    <source>
        <strain evidence="3 4">1991</strain>
    </source>
</reference>
<comment type="caution">
    <text evidence="3">The sequence shown here is derived from an EMBL/GenBank/DDBJ whole genome shotgun (WGS) entry which is preliminary data.</text>
</comment>
<dbReference type="EMBL" id="AZHO01000014">
    <property type="protein sequence ID" value="KMT59678.1"/>
    <property type="molecule type" value="Genomic_DNA"/>
</dbReference>
<dbReference type="Proteomes" id="UP000052258">
    <property type="component" value="Unassembled WGS sequence"/>
</dbReference>
<keyword evidence="4" id="KW-1185">Reference proteome</keyword>
<protein>
    <recommendedName>
        <fullName evidence="5">DUF975 family protein</fullName>
    </recommendedName>
</protein>
<organism evidence="3 4">
    <name type="scientific">Listeria fleischmannii 1991</name>
    <dbReference type="NCBI Taxonomy" id="1430899"/>
    <lineage>
        <taxon>Bacteria</taxon>
        <taxon>Bacillati</taxon>
        <taxon>Bacillota</taxon>
        <taxon>Bacilli</taxon>
        <taxon>Bacillales</taxon>
        <taxon>Listeriaceae</taxon>
        <taxon>Listeria</taxon>
    </lineage>
</organism>
<feature type="compositionally biased region" description="Basic and acidic residues" evidence="1">
    <location>
        <begin position="264"/>
        <end position="285"/>
    </location>
</feature>
<feature type="transmembrane region" description="Helical" evidence="2">
    <location>
        <begin position="21"/>
        <end position="43"/>
    </location>
</feature>
<gene>
    <name evidence="3" type="ORF">X560_1207</name>
</gene>
<feature type="transmembrane region" description="Helical" evidence="2">
    <location>
        <begin position="49"/>
        <end position="69"/>
    </location>
</feature>
<feature type="transmembrane region" description="Helical" evidence="2">
    <location>
        <begin position="160"/>
        <end position="183"/>
    </location>
</feature>